<comment type="function">
    <text evidence="14">DNA-dependent ATPase component of the Fanconi anemia (FA) core complex. Required for the normal activation of the FA pathway, leading to monoubiquitination of the FANCI-FANCD2 complex in response to DNA damage, cellular resistance to DNA cross-linking drugs, and prevention of chromosomal breakage. In complex with CENPS and CENPX, binds double-stranded DNA (dsDNA), fork-structured DNA (fsDNA) and Holliday junction substrates. Its ATP-dependent DNA branch migration activity can process branched DNA structures such as a movable replication fork. This activity is strongly stimulated in the presence of CENPS and CENPX. In complex with FAAP24, efficiently binds to single-strand DNA (ssDNA), splayed-arm DNA, and 3'-flap substrates. In vitro, on its own, strongly binds ssDNA oligomers and weakly fsDNA, but does not bind to dsDNA.</text>
</comment>
<dbReference type="CDD" id="cd12091">
    <property type="entry name" value="FANCM_ID"/>
    <property type="match status" value="1"/>
</dbReference>
<dbReference type="Gene3D" id="3.40.50.300">
    <property type="entry name" value="P-loop containing nucleotide triphosphate hydrolases"/>
    <property type="match status" value="2"/>
</dbReference>
<dbReference type="InterPro" id="IPR001650">
    <property type="entry name" value="Helicase_C-like"/>
</dbReference>
<evidence type="ECO:0000256" key="7">
    <source>
        <dbReference type="ARBA" id="ARBA00022801"/>
    </source>
</evidence>
<evidence type="ECO:0000256" key="9">
    <source>
        <dbReference type="ARBA" id="ARBA00022840"/>
    </source>
</evidence>
<dbReference type="CDD" id="cd18801">
    <property type="entry name" value="SF2_C_FANCM_Hef"/>
    <property type="match status" value="1"/>
</dbReference>
<reference evidence="21" key="1">
    <citation type="submission" date="2025-08" db="UniProtKB">
        <authorList>
            <consortium name="RefSeq"/>
        </authorList>
    </citation>
    <scope>IDENTIFICATION</scope>
    <source>
        <tissue evidence="21">Blood</tissue>
    </source>
</reference>
<dbReference type="GeneID" id="112855752"/>
<dbReference type="GO" id="GO:0035825">
    <property type="term" value="P:homologous recombination"/>
    <property type="evidence" value="ECO:0007669"/>
    <property type="project" value="UniProtKB-ARBA"/>
</dbReference>
<dbReference type="InterPro" id="IPR039686">
    <property type="entry name" value="FANCM/Mph1-like_ID"/>
</dbReference>
<dbReference type="GO" id="GO:0005524">
    <property type="term" value="F:ATP binding"/>
    <property type="evidence" value="ECO:0007669"/>
    <property type="project" value="UniProtKB-KW"/>
</dbReference>
<dbReference type="CTD" id="57697"/>
<sequence>MSGRQRTLFQTWGSSFSRSAGAPACNSGPERPQSPGISRARCPPAVEVAEVPPESDDDVLLVAVYEAERQLSLENGGFCTSAGALWIYPTNCPVRDYQLHIARTSLFCNTLVCLPTGLGKTFIAAVVMYNFYRWFPSGKVVFMAPTKPLVTQQIEACYRVMGIPQSHMAEMTGSTQALTRKEIWRSKRVLFLTPQVMVNDLSRGACPAAEIKCLVIDEAHKALGNYAYCQVVRELVKYTDHFRILALSATPGSDIKVSKMSFHLLIVENIRTFVLEAFASSLIQRNVLMRRDIPNLTKYQIILARDQFRKNPSPNIVGIQQGIIEGEFAICISLYHGYELLQQMGMRSLYFFLCGIMDGTKGMTRAKNELSRNEDFMKLYNHLECMFAHTRGTSASGSSTIQKGDKDKNFVYSHPKLKKLEEVVVEHFKSWNTQNASEKKCAETRVMIFSSFRDSVQEIAEMLLKHQPIIRVMTFVGHASGKSMKGFTQKEQLEVVKQFRSGGYNTLVSTCVGEEGLDIGEVDLIICFDAQKSPIRLIQRMGRTGRKRQGRIVVILAEGREERTYNQSQCNKRSIYKAISGNRQVLHFYQGSPRMVPDGINPELHKMFITCGVYEPEKPSRNLQRKSSIFSYKNGE</sequence>
<name>A0A6P6HHB5_PUMCO</name>
<feature type="region of interest" description="Disordered" evidence="17">
    <location>
        <begin position="1"/>
        <end position="39"/>
    </location>
</feature>
<evidence type="ECO:0000256" key="11">
    <source>
        <dbReference type="ARBA" id="ARBA00023204"/>
    </source>
</evidence>
<dbReference type="SMART" id="SM00487">
    <property type="entry name" value="DEXDc"/>
    <property type="match status" value="1"/>
</dbReference>
<keyword evidence="5" id="KW-0547">Nucleotide-binding</keyword>
<accession>A0A6P6HHB5</accession>
<keyword evidence="7" id="KW-0378">Hydrolase</keyword>
<protein>
    <recommendedName>
        <fullName evidence="3">RNA helicase</fullName>
        <ecNumber evidence="3">3.6.4.13</ecNumber>
    </recommendedName>
    <alternativeName>
        <fullName evidence="16">ATP-dependent RNA helicase FANCM</fullName>
    </alternativeName>
</protein>
<dbReference type="Pfam" id="PF00270">
    <property type="entry name" value="DEAD"/>
    <property type="match status" value="1"/>
</dbReference>
<dbReference type="PROSITE" id="PS51194">
    <property type="entry name" value="HELICASE_CTER"/>
    <property type="match status" value="1"/>
</dbReference>
<gene>
    <name evidence="21" type="primary">FANCM</name>
</gene>
<comment type="catalytic activity">
    <reaction evidence="13">
        <text>ATP + H2O = ADP + phosphate + H(+)</text>
        <dbReference type="Rhea" id="RHEA:13065"/>
        <dbReference type="ChEBI" id="CHEBI:15377"/>
        <dbReference type="ChEBI" id="CHEBI:15378"/>
        <dbReference type="ChEBI" id="CHEBI:30616"/>
        <dbReference type="ChEBI" id="CHEBI:43474"/>
        <dbReference type="ChEBI" id="CHEBI:456216"/>
        <dbReference type="EC" id="3.6.4.13"/>
    </reaction>
</comment>
<dbReference type="GO" id="GO:0000400">
    <property type="term" value="F:four-way junction DNA binding"/>
    <property type="evidence" value="ECO:0007669"/>
    <property type="project" value="TreeGrafter"/>
</dbReference>
<evidence type="ECO:0000256" key="4">
    <source>
        <dbReference type="ARBA" id="ARBA00022553"/>
    </source>
</evidence>
<dbReference type="GO" id="GO:0005634">
    <property type="term" value="C:nucleus"/>
    <property type="evidence" value="ECO:0007669"/>
    <property type="project" value="UniProtKB-SubCell"/>
</dbReference>
<dbReference type="SMART" id="SM00490">
    <property type="entry name" value="HELICc"/>
    <property type="match status" value="1"/>
</dbReference>
<dbReference type="InterPro" id="IPR044749">
    <property type="entry name" value="FANCM_DEXDc"/>
</dbReference>
<dbReference type="PANTHER" id="PTHR14025:SF20">
    <property type="entry name" value="FANCONI ANEMIA GROUP M PROTEIN"/>
    <property type="match status" value="1"/>
</dbReference>
<comment type="subcellular location">
    <subcellularLocation>
        <location evidence="1">Nucleus</location>
    </subcellularLocation>
</comment>
<evidence type="ECO:0000259" key="19">
    <source>
        <dbReference type="PROSITE" id="PS51194"/>
    </source>
</evidence>
<dbReference type="Pfam" id="PF00271">
    <property type="entry name" value="Helicase_C"/>
    <property type="match status" value="1"/>
</dbReference>
<dbReference type="InterPro" id="IPR011545">
    <property type="entry name" value="DEAD/DEAH_box_helicase_dom"/>
</dbReference>
<evidence type="ECO:0000256" key="2">
    <source>
        <dbReference type="ARBA" id="ARBA00009889"/>
    </source>
</evidence>
<dbReference type="PANTHER" id="PTHR14025">
    <property type="entry name" value="FANCONI ANEMIA GROUP M FANCM FAMILY MEMBER"/>
    <property type="match status" value="1"/>
</dbReference>
<dbReference type="RefSeq" id="XP_025775097.1">
    <property type="nucleotide sequence ID" value="XM_025919312.1"/>
</dbReference>
<evidence type="ECO:0000313" key="21">
    <source>
        <dbReference type="RefSeq" id="XP_025775097.1"/>
    </source>
</evidence>
<keyword evidence="9" id="KW-0067">ATP-binding</keyword>
<dbReference type="Gene3D" id="1.20.1320.20">
    <property type="entry name" value="hef helicase domain"/>
    <property type="match status" value="1"/>
</dbReference>
<evidence type="ECO:0000256" key="8">
    <source>
        <dbReference type="ARBA" id="ARBA00022806"/>
    </source>
</evidence>
<keyword evidence="20" id="KW-1185">Reference proteome</keyword>
<dbReference type="FunFam" id="3.40.50.300:FF:000861">
    <property type="entry name" value="Fanconi anemia, complementation group M"/>
    <property type="match status" value="1"/>
</dbReference>
<keyword evidence="10" id="KW-0238">DNA-binding</keyword>
<dbReference type="SUPFAM" id="SSF52540">
    <property type="entry name" value="P-loop containing nucleoside triphosphate hydrolases"/>
    <property type="match status" value="1"/>
</dbReference>
<evidence type="ECO:0000256" key="6">
    <source>
        <dbReference type="ARBA" id="ARBA00022763"/>
    </source>
</evidence>
<dbReference type="CDD" id="cd18033">
    <property type="entry name" value="DEXDc_FANCM"/>
    <property type="match status" value="1"/>
</dbReference>
<evidence type="ECO:0000256" key="12">
    <source>
        <dbReference type="ARBA" id="ARBA00023242"/>
    </source>
</evidence>
<evidence type="ECO:0000256" key="1">
    <source>
        <dbReference type="ARBA" id="ARBA00004123"/>
    </source>
</evidence>
<feature type="domain" description="Helicase ATP-binding" evidence="18">
    <location>
        <begin position="101"/>
        <end position="269"/>
    </location>
</feature>
<evidence type="ECO:0000313" key="20">
    <source>
        <dbReference type="Proteomes" id="UP000515131"/>
    </source>
</evidence>
<dbReference type="GO" id="GO:0016787">
    <property type="term" value="F:hydrolase activity"/>
    <property type="evidence" value="ECO:0007669"/>
    <property type="project" value="UniProtKB-KW"/>
</dbReference>
<dbReference type="EC" id="3.6.4.13" evidence="3"/>
<keyword evidence="4" id="KW-0597">Phosphoprotein</keyword>
<organism evidence="20 21">
    <name type="scientific">Puma concolor</name>
    <name type="common">Mountain lion</name>
    <name type="synonym">Felis concolor</name>
    <dbReference type="NCBI Taxonomy" id="9696"/>
    <lineage>
        <taxon>Eukaryota</taxon>
        <taxon>Metazoa</taxon>
        <taxon>Chordata</taxon>
        <taxon>Craniata</taxon>
        <taxon>Vertebrata</taxon>
        <taxon>Euteleostomi</taxon>
        <taxon>Mammalia</taxon>
        <taxon>Eutheria</taxon>
        <taxon>Laurasiatheria</taxon>
        <taxon>Carnivora</taxon>
        <taxon>Feliformia</taxon>
        <taxon>Felidae</taxon>
        <taxon>Felinae</taxon>
        <taxon>Puma</taxon>
    </lineage>
</organism>
<dbReference type="GO" id="GO:0045003">
    <property type="term" value="P:double-strand break repair via synthesis-dependent strand annealing"/>
    <property type="evidence" value="ECO:0007669"/>
    <property type="project" value="TreeGrafter"/>
</dbReference>
<keyword evidence="8" id="KW-0347">Helicase</keyword>
<feature type="domain" description="Helicase C-terminal" evidence="19">
    <location>
        <begin position="419"/>
        <end position="594"/>
    </location>
</feature>
<evidence type="ECO:0000256" key="10">
    <source>
        <dbReference type="ARBA" id="ARBA00023125"/>
    </source>
</evidence>
<dbReference type="KEGG" id="pcoo:112855752"/>
<evidence type="ECO:0000256" key="16">
    <source>
        <dbReference type="ARBA" id="ARBA00083245"/>
    </source>
</evidence>
<dbReference type="AlphaFoldDB" id="A0A6P6HHB5"/>
<proteinExistence type="inferred from homology"/>
<dbReference type="GO" id="GO:0043138">
    <property type="term" value="F:3'-5' DNA helicase activity"/>
    <property type="evidence" value="ECO:0007669"/>
    <property type="project" value="InterPro"/>
</dbReference>
<dbReference type="Proteomes" id="UP000515131">
    <property type="component" value="Unplaced"/>
</dbReference>
<evidence type="ECO:0000256" key="13">
    <source>
        <dbReference type="ARBA" id="ARBA00047984"/>
    </source>
</evidence>
<dbReference type="FunFam" id="1.20.1320.20:FF:000001">
    <property type="entry name" value="Fanconi anemia, complementation group M"/>
    <property type="match status" value="1"/>
</dbReference>
<dbReference type="PROSITE" id="PS51192">
    <property type="entry name" value="HELICASE_ATP_BIND_1"/>
    <property type="match status" value="1"/>
</dbReference>
<evidence type="ECO:0000259" key="18">
    <source>
        <dbReference type="PROSITE" id="PS51192"/>
    </source>
</evidence>
<dbReference type="FunFam" id="3.40.50.300:FF:001333">
    <property type="entry name" value="FA complementation group M"/>
    <property type="match status" value="1"/>
</dbReference>
<feature type="compositionally biased region" description="Polar residues" evidence="17">
    <location>
        <begin position="1"/>
        <end position="18"/>
    </location>
</feature>
<evidence type="ECO:0000256" key="14">
    <source>
        <dbReference type="ARBA" id="ARBA00058282"/>
    </source>
</evidence>
<evidence type="ECO:0000256" key="17">
    <source>
        <dbReference type="SAM" id="MobiDB-lite"/>
    </source>
</evidence>
<comment type="similarity">
    <text evidence="2">Belongs to the DEAD box helicase family. DEAH subfamily. FANCM sub-subfamily.</text>
</comment>
<comment type="subunit">
    <text evidence="15">Component of the Fanconi anemia (FA) core complex, which consists of CENPS, CENPX, FANCA, FANCB, FANCC, FANCE, FANCF, FANCG, FANCL, FANCM, FAAP24 and FAAP100. The FA core complex associates with Bloom syndrome (BLM) complex, which consists of at least BLM, DNA topoisomerase 3-alpha/TOP3A, RMI1/BLAP75, RPA1/RPA70 and RPA2/RPA32. This supercomplex between FA and BLM complexes has been called BRAFT. Forms a discrete complex with CENPS and CENPX, called FANCM-MHF; this interaction stimulates DNA binding and replication fork remodeling by FANCM and stabilizes the binding partners. Forms a heterodimer with FAAP24; this interaction increases FANCM single-stranded DNA-binding activity.</text>
</comment>
<evidence type="ECO:0000256" key="5">
    <source>
        <dbReference type="ARBA" id="ARBA00022741"/>
    </source>
</evidence>
<dbReference type="GO" id="GO:0009378">
    <property type="term" value="F:four-way junction helicase activity"/>
    <property type="evidence" value="ECO:0007669"/>
    <property type="project" value="TreeGrafter"/>
</dbReference>
<dbReference type="GO" id="GO:0003724">
    <property type="term" value="F:RNA helicase activity"/>
    <property type="evidence" value="ECO:0007669"/>
    <property type="project" value="UniProtKB-EC"/>
</dbReference>
<dbReference type="GO" id="GO:0036297">
    <property type="term" value="P:interstrand cross-link repair"/>
    <property type="evidence" value="ECO:0007669"/>
    <property type="project" value="TreeGrafter"/>
</dbReference>
<keyword evidence="11" id="KW-0234">DNA repair</keyword>
<keyword evidence="12" id="KW-0539">Nucleus</keyword>
<dbReference type="InterPro" id="IPR027417">
    <property type="entry name" value="P-loop_NTPase"/>
</dbReference>
<dbReference type="InterPro" id="IPR014001">
    <property type="entry name" value="Helicase_ATP-bd"/>
</dbReference>
<evidence type="ECO:0000256" key="3">
    <source>
        <dbReference type="ARBA" id="ARBA00012552"/>
    </source>
</evidence>
<evidence type="ECO:0000256" key="15">
    <source>
        <dbReference type="ARBA" id="ARBA00066097"/>
    </source>
</evidence>
<keyword evidence="6" id="KW-0227">DNA damage</keyword>